<gene>
    <name evidence="1" type="ORF">DUI87_05906</name>
</gene>
<dbReference type="Proteomes" id="UP000269221">
    <property type="component" value="Unassembled WGS sequence"/>
</dbReference>
<protein>
    <submittedName>
        <fullName evidence="1">Uncharacterized protein</fullName>
    </submittedName>
</protein>
<evidence type="ECO:0000313" key="1">
    <source>
        <dbReference type="EMBL" id="RMC17325.1"/>
    </source>
</evidence>
<dbReference type="EMBL" id="QRBI01000099">
    <property type="protein sequence ID" value="RMC17325.1"/>
    <property type="molecule type" value="Genomic_DNA"/>
</dbReference>
<dbReference type="AlphaFoldDB" id="A0A3M0KVZ3"/>
<comment type="caution">
    <text evidence="1">The sequence shown here is derived from an EMBL/GenBank/DDBJ whole genome shotgun (WGS) entry which is preliminary data.</text>
</comment>
<evidence type="ECO:0000313" key="2">
    <source>
        <dbReference type="Proteomes" id="UP000269221"/>
    </source>
</evidence>
<name>A0A3M0KVZ3_HIRRU</name>
<keyword evidence="2" id="KW-1185">Reference proteome</keyword>
<reference evidence="1 2" key="1">
    <citation type="submission" date="2018-07" db="EMBL/GenBank/DDBJ databases">
        <title>A high quality draft genome assembly of the barn swallow (H. rustica rustica).</title>
        <authorList>
            <person name="Formenti G."/>
            <person name="Chiara M."/>
            <person name="Poveda L."/>
            <person name="Francoijs K.-J."/>
            <person name="Bonisoli-Alquati A."/>
            <person name="Canova L."/>
            <person name="Gianfranceschi L."/>
            <person name="Horner D.S."/>
            <person name="Saino N."/>
        </authorList>
    </citation>
    <scope>NUCLEOTIDE SEQUENCE [LARGE SCALE GENOMIC DNA]</scope>
    <source>
        <strain evidence="1">Chelidonia</strain>
        <tissue evidence="1">Blood</tissue>
    </source>
</reference>
<accession>A0A3M0KVZ3</accession>
<proteinExistence type="predicted"/>
<organism evidence="1 2">
    <name type="scientific">Hirundo rustica rustica</name>
    <dbReference type="NCBI Taxonomy" id="333673"/>
    <lineage>
        <taxon>Eukaryota</taxon>
        <taxon>Metazoa</taxon>
        <taxon>Chordata</taxon>
        <taxon>Craniata</taxon>
        <taxon>Vertebrata</taxon>
        <taxon>Euteleostomi</taxon>
        <taxon>Archelosauria</taxon>
        <taxon>Archosauria</taxon>
        <taxon>Dinosauria</taxon>
        <taxon>Saurischia</taxon>
        <taxon>Theropoda</taxon>
        <taxon>Coelurosauria</taxon>
        <taxon>Aves</taxon>
        <taxon>Neognathae</taxon>
        <taxon>Neoaves</taxon>
        <taxon>Telluraves</taxon>
        <taxon>Australaves</taxon>
        <taxon>Passeriformes</taxon>
        <taxon>Sylvioidea</taxon>
        <taxon>Hirundinidae</taxon>
        <taxon>Hirundo</taxon>
    </lineage>
</organism>
<sequence length="103" mass="11833">MWRSQVVFSKQTPRFSLLFEPVLKAQDSIYSTNRTDDWGYRHHKVTLGQYYCWFSHDDDDFAVVSVAVQLTTHLLKTGDFSKASAVELVNPSHPEDLSLTVIL</sequence>